<dbReference type="InterPro" id="IPR002938">
    <property type="entry name" value="FAD-bd"/>
</dbReference>
<dbReference type="Pfam" id="PF01494">
    <property type="entry name" value="FAD_binding_3"/>
    <property type="match status" value="1"/>
</dbReference>
<name>A0A1S2PIM6_9ACTN</name>
<accession>A0A1S2PIM6</accession>
<evidence type="ECO:0000313" key="3">
    <source>
        <dbReference type="Proteomes" id="UP000179642"/>
    </source>
</evidence>
<dbReference type="RefSeq" id="WP_071385402.1">
    <property type="nucleotide sequence ID" value="NZ_MLYO01000073.1"/>
</dbReference>
<dbReference type="InterPro" id="IPR036188">
    <property type="entry name" value="FAD/NAD-bd_sf"/>
</dbReference>
<dbReference type="PRINTS" id="PR00420">
    <property type="entry name" value="RNGMNOXGNASE"/>
</dbReference>
<dbReference type="GO" id="GO:0071949">
    <property type="term" value="F:FAD binding"/>
    <property type="evidence" value="ECO:0007669"/>
    <property type="project" value="InterPro"/>
</dbReference>
<proteinExistence type="predicted"/>
<evidence type="ECO:0000313" key="2">
    <source>
        <dbReference type="EMBL" id="OIJ93597.1"/>
    </source>
</evidence>
<protein>
    <submittedName>
        <fullName evidence="2">Pyridine nucleotide-disulfide oxidoreductase</fullName>
    </submittedName>
</protein>
<sequence>MSRTAVVIGAGAAGILAAAALALVVDQVVVLERDALPDGPENRKGVPQGRHAHLMMAGGLDAMDTLIPGMDMRKHLIASGANEISLCRDMVVFSSVGWFHRWRHADPLIVTCSRALLDWAIRTAVLKSLNNIEIRQAKAIDLLGDSERVRGVRIATAGPDTPFDADFTAKYGLQLSADRGEADLYADFVVDASGRGSRISTWLGSIGVNDIPERTLDSGLVNSTRLYRIPEGAGSWPLTMIQPNPFTGGPARSGMIVPIEGNRWMVSLGGSRGGEPPKDPDAFLQYALDLPHPIVGQLIAGAEPLTQVFTSHSTSNTRRYLEKAAVWPENLVVLGDALATFNPLYGQGMSVAALGAQALAKTIWHRWGSQGLARRVQREVAKSVDAAWTLAVSSDVLYPNVIGGEPTATDRLAAQYTRRLTRSATGSYSAASALFDVTSMRKSALRLMQPRPLLAALTGPALPSLSGPPLTPAEQETLRGLIRAGQMGQGPQPSA</sequence>
<dbReference type="OrthoDB" id="9790035at2"/>
<dbReference type="SUPFAM" id="SSF51905">
    <property type="entry name" value="FAD/NAD(P)-binding domain"/>
    <property type="match status" value="1"/>
</dbReference>
<dbReference type="EMBL" id="MLYO01000073">
    <property type="protein sequence ID" value="OIJ93597.1"/>
    <property type="molecule type" value="Genomic_DNA"/>
</dbReference>
<evidence type="ECO:0000259" key="1">
    <source>
        <dbReference type="Pfam" id="PF01494"/>
    </source>
</evidence>
<dbReference type="PANTHER" id="PTHR43422:SF3">
    <property type="entry name" value="THIAMINE THIAZOLE SYNTHASE"/>
    <property type="match status" value="1"/>
</dbReference>
<comment type="caution">
    <text evidence="2">The sequence shown here is derived from an EMBL/GenBank/DDBJ whole genome shotgun (WGS) entry which is preliminary data.</text>
</comment>
<gene>
    <name evidence="2" type="ORF">BIV23_37230</name>
</gene>
<feature type="domain" description="FAD-binding" evidence="1">
    <location>
        <begin position="5"/>
        <end position="364"/>
    </location>
</feature>
<keyword evidence="3" id="KW-1185">Reference proteome</keyword>
<dbReference type="PANTHER" id="PTHR43422">
    <property type="entry name" value="THIAMINE THIAZOLE SYNTHASE"/>
    <property type="match status" value="1"/>
</dbReference>
<dbReference type="Proteomes" id="UP000179642">
    <property type="component" value="Unassembled WGS sequence"/>
</dbReference>
<reference evidence="2 3" key="1">
    <citation type="submission" date="2016-10" db="EMBL/GenBank/DDBJ databases">
        <title>Genome sequence of Streptomyces sp. MUSC 1.</title>
        <authorList>
            <person name="Lee L.-H."/>
            <person name="Ser H.-L."/>
            <person name="Law J.W.-F."/>
        </authorList>
    </citation>
    <scope>NUCLEOTIDE SEQUENCE [LARGE SCALE GENOMIC DNA]</scope>
    <source>
        <strain evidence="2 3">MUSC 1</strain>
    </source>
</reference>
<dbReference type="AlphaFoldDB" id="A0A1S2PIM6"/>
<dbReference type="Gene3D" id="3.50.50.60">
    <property type="entry name" value="FAD/NAD(P)-binding domain"/>
    <property type="match status" value="1"/>
</dbReference>
<organism evidence="2 3">
    <name type="scientific">Streptomyces monashensis</name>
    <dbReference type="NCBI Taxonomy" id="1678012"/>
    <lineage>
        <taxon>Bacteria</taxon>
        <taxon>Bacillati</taxon>
        <taxon>Actinomycetota</taxon>
        <taxon>Actinomycetes</taxon>
        <taxon>Kitasatosporales</taxon>
        <taxon>Streptomycetaceae</taxon>
        <taxon>Streptomyces</taxon>
    </lineage>
</organism>